<evidence type="ECO:0000313" key="3">
    <source>
        <dbReference type="Proteomes" id="UP000322545"/>
    </source>
</evidence>
<dbReference type="GO" id="GO:0003677">
    <property type="term" value="F:DNA binding"/>
    <property type="evidence" value="ECO:0007669"/>
    <property type="project" value="InterPro"/>
</dbReference>
<keyword evidence="3" id="KW-1185">Reference proteome</keyword>
<dbReference type="Gene3D" id="1.10.260.40">
    <property type="entry name" value="lambda repressor-like DNA-binding domains"/>
    <property type="match status" value="1"/>
</dbReference>
<dbReference type="InterPro" id="IPR001387">
    <property type="entry name" value="Cro/C1-type_HTH"/>
</dbReference>
<dbReference type="PROSITE" id="PS50943">
    <property type="entry name" value="HTH_CROC1"/>
    <property type="match status" value="1"/>
</dbReference>
<accession>A0A1M7KZ67</accession>
<dbReference type="EMBL" id="FRCB01000012">
    <property type="protein sequence ID" value="SHM70360.1"/>
    <property type="molecule type" value="Genomic_DNA"/>
</dbReference>
<organism evidence="2 3">
    <name type="scientific">Roseovarius litoreus</name>
    <dbReference type="NCBI Taxonomy" id="1155722"/>
    <lineage>
        <taxon>Bacteria</taxon>
        <taxon>Pseudomonadati</taxon>
        <taxon>Pseudomonadota</taxon>
        <taxon>Alphaproteobacteria</taxon>
        <taxon>Rhodobacterales</taxon>
        <taxon>Roseobacteraceae</taxon>
        <taxon>Roseovarius</taxon>
    </lineage>
</organism>
<dbReference type="SUPFAM" id="SSF47413">
    <property type="entry name" value="lambda repressor-like DNA-binding domains"/>
    <property type="match status" value="1"/>
</dbReference>
<sequence>MNDLARTPRQIGAIIQRARKKRDWSQMRLADQAGLRQATISMIETGQNSAKLETILAILAALDLEFRIGARTKGHDQDIEALF</sequence>
<reference evidence="2 3" key="1">
    <citation type="submission" date="2016-11" db="EMBL/GenBank/DDBJ databases">
        <authorList>
            <person name="Varghese N."/>
            <person name="Submissions S."/>
        </authorList>
    </citation>
    <scope>NUCLEOTIDE SEQUENCE [LARGE SCALE GENOMIC DNA]</scope>
    <source>
        <strain evidence="2 3">DSM 28249</strain>
    </source>
</reference>
<dbReference type="SMART" id="SM00530">
    <property type="entry name" value="HTH_XRE"/>
    <property type="match status" value="1"/>
</dbReference>
<evidence type="ECO:0000313" key="2">
    <source>
        <dbReference type="EMBL" id="SHM70360.1"/>
    </source>
</evidence>
<dbReference type="CDD" id="cd00093">
    <property type="entry name" value="HTH_XRE"/>
    <property type="match status" value="1"/>
</dbReference>
<dbReference type="Proteomes" id="UP000322545">
    <property type="component" value="Unassembled WGS sequence"/>
</dbReference>
<proteinExistence type="predicted"/>
<gene>
    <name evidence="2" type="ORF">SAMN05443432_11265</name>
</gene>
<protein>
    <submittedName>
        <fullName evidence="2">Transcriptional regulator, XRE family</fullName>
    </submittedName>
</protein>
<dbReference type="RefSeq" id="WP_149780815.1">
    <property type="nucleotide sequence ID" value="NZ_FRCB01000012.1"/>
</dbReference>
<dbReference type="Pfam" id="PF01381">
    <property type="entry name" value="HTH_3"/>
    <property type="match status" value="1"/>
</dbReference>
<evidence type="ECO:0000259" key="1">
    <source>
        <dbReference type="PROSITE" id="PS50943"/>
    </source>
</evidence>
<feature type="domain" description="HTH cro/C1-type" evidence="1">
    <location>
        <begin position="15"/>
        <end position="71"/>
    </location>
</feature>
<dbReference type="InterPro" id="IPR010982">
    <property type="entry name" value="Lambda_DNA-bd_dom_sf"/>
</dbReference>
<dbReference type="AlphaFoldDB" id="A0A1M7KZ67"/>
<name>A0A1M7KZ67_9RHOB</name>